<protein>
    <submittedName>
        <fullName evidence="6">Protein takeout</fullName>
    </submittedName>
</protein>
<evidence type="ECO:0000256" key="2">
    <source>
        <dbReference type="ARBA" id="ARBA00023108"/>
    </source>
</evidence>
<name>A0A6J2TDD1_DROLE</name>
<dbReference type="RefSeq" id="XP_030374791.1">
    <property type="nucleotide sequence ID" value="XM_030518931.1"/>
</dbReference>
<gene>
    <name evidence="6" type="primary">LOC115624308</name>
</gene>
<dbReference type="GO" id="GO:0005615">
    <property type="term" value="C:extracellular space"/>
    <property type="evidence" value="ECO:0007669"/>
    <property type="project" value="TreeGrafter"/>
</dbReference>
<evidence type="ECO:0000256" key="4">
    <source>
        <dbReference type="SAM" id="SignalP"/>
    </source>
</evidence>
<evidence type="ECO:0000256" key="1">
    <source>
        <dbReference type="ARBA" id="ARBA00022729"/>
    </source>
</evidence>
<evidence type="ECO:0000313" key="6">
    <source>
        <dbReference type="RefSeq" id="XP_030374791.1"/>
    </source>
</evidence>
<dbReference type="InterPro" id="IPR038606">
    <property type="entry name" value="To_sf"/>
</dbReference>
<feature type="chain" id="PRO_5026913052" evidence="4">
    <location>
        <begin position="22"/>
        <end position="249"/>
    </location>
</feature>
<keyword evidence="5" id="KW-1185">Reference proteome</keyword>
<dbReference type="GO" id="GO:0007623">
    <property type="term" value="P:circadian rhythm"/>
    <property type="evidence" value="ECO:0007669"/>
    <property type="project" value="UniProtKB-ARBA"/>
</dbReference>
<evidence type="ECO:0000256" key="3">
    <source>
        <dbReference type="ARBA" id="ARBA00060902"/>
    </source>
</evidence>
<feature type="signal peptide" evidence="4">
    <location>
        <begin position="1"/>
        <end position="21"/>
    </location>
</feature>
<dbReference type="PANTHER" id="PTHR11008:SF32">
    <property type="entry name" value="CIRCADIAN CLOCK-CONTROLLED PROTEIN DAYWAKE-RELATED"/>
    <property type="match status" value="1"/>
</dbReference>
<keyword evidence="2" id="KW-0090">Biological rhythms</keyword>
<comment type="similarity">
    <text evidence="3">Belongs to the TO family.</text>
</comment>
<accession>A0A6J2TDD1</accession>
<dbReference type="AlphaFoldDB" id="A0A6J2TDD1"/>
<dbReference type="FunFam" id="3.15.10.30:FF:000001">
    <property type="entry name" value="Takeout-like protein 1"/>
    <property type="match status" value="1"/>
</dbReference>
<keyword evidence="1 4" id="KW-0732">Signal</keyword>
<dbReference type="GeneID" id="115624308"/>
<reference evidence="6" key="1">
    <citation type="submission" date="2025-08" db="UniProtKB">
        <authorList>
            <consortium name="RefSeq"/>
        </authorList>
    </citation>
    <scope>IDENTIFICATION</scope>
    <source>
        <strain evidence="6">11010-0011.00</strain>
        <tissue evidence="6">Whole body</tissue>
    </source>
</reference>
<dbReference type="Pfam" id="PF06585">
    <property type="entry name" value="JHBP"/>
    <property type="match status" value="1"/>
</dbReference>
<dbReference type="InterPro" id="IPR010562">
    <property type="entry name" value="Haemolymph_juvenile_hormone-bd"/>
</dbReference>
<sequence>MNIIKMIFILSIFSNYFSIKGDLPTEIKKCPAGDEVCISTLITQILRTYPKGVPSIGLDAVDVIHFTDVVVAEADSSTPVQLNLKFNTLTVRGFENTTILHAVGFDKDLEQPFELSGWIPLLQLNGEYEASGRVLLLPVQGTGEAELQLKDCKFKCKVRAAEDQRNGGKLYAKITKVKCVVDVKGLHVNFQNLFNDQALSDSMNQLININWQDVWHTMGKGINKAVDQVSYSLLSRVALKLPYDDFYLN</sequence>
<proteinExistence type="inferred from homology"/>
<dbReference type="PANTHER" id="PTHR11008">
    <property type="entry name" value="PROTEIN TAKEOUT-LIKE PROTEIN"/>
    <property type="match status" value="1"/>
</dbReference>
<dbReference type="CTD" id="42489"/>
<dbReference type="SMART" id="SM00700">
    <property type="entry name" value="JHBP"/>
    <property type="match status" value="1"/>
</dbReference>
<evidence type="ECO:0000313" key="5">
    <source>
        <dbReference type="Proteomes" id="UP000504634"/>
    </source>
</evidence>
<organism evidence="5 6">
    <name type="scientific">Drosophila lebanonensis</name>
    <name type="common">Fruit fly</name>
    <name type="synonym">Scaptodrosophila lebanonensis</name>
    <dbReference type="NCBI Taxonomy" id="7225"/>
    <lineage>
        <taxon>Eukaryota</taxon>
        <taxon>Metazoa</taxon>
        <taxon>Ecdysozoa</taxon>
        <taxon>Arthropoda</taxon>
        <taxon>Hexapoda</taxon>
        <taxon>Insecta</taxon>
        <taxon>Pterygota</taxon>
        <taxon>Neoptera</taxon>
        <taxon>Endopterygota</taxon>
        <taxon>Diptera</taxon>
        <taxon>Brachycera</taxon>
        <taxon>Muscomorpha</taxon>
        <taxon>Ephydroidea</taxon>
        <taxon>Drosophilidae</taxon>
        <taxon>Scaptodrosophila</taxon>
    </lineage>
</organism>
<dbReference type="Proteomes" id="UP000504634">
    <property type="component" value="Unplaced"/>
</dbReference>
<dbReference type="Gene3D" id="3.15.10.30">
    <property type="entry name" value="Haemolymph juvenile hormone binding protein"/>
    <property type="match status" value="1"/>
</dbReference>
<dbReference type="OrthoDB" id="8190514at2759"/>